<sequence length="39" mass="4561">MALEIFILATGVMLRAQVYSEKYENAKKVREYIKKKLNA</sequence>
<dbReference type="AlphaFoldDB" id="X1JCR2"/>
<organism evidence="1">
    <name type="scientific">marine sediment metagenome</name>
    <dbReference type="NCBI Taxonomy" id="412755"/>
    <lineage>
        <taxon>unclassified sequences</taxon>
        <taxon>metagenomes</taxon>
        <taxon>ecological metagenomes</taxon>
    </lineage>
</organism>
<name>X1JCR2_9ZZZZ</name>
<reference evidence="1" key="1">
    <citation type="journal article" date="2014" name="Front. Microbiol.">
        <title>High frequency of phylogenetically diverse reductive dehalogenase-homologous genes in deep subseafloor sedimentary metagenomes.</title>
        <authorList>
            <person name="Kawai M."/>
            <person name="Futagami T."/>
            <person name="Toyoda A."/>
            <person name="Takaki Y."/>
            <person name="Nishi S."/>
            <person name="Hori S."/>
            <person name="Arai W."/>
            <person name="Tsubouchi T."/>
            <person name="Morono Y."/>
            <person name="Uchiyama I."/>
            <person name="Ito T."/>
            <person name="Fujiyama A."/>
            <person name="Inagaki F."/>
            <person name="Takami H."/>
        </authorList>
    </citation>
    <scope>NUCLEOTIDE SEQUENCE</scope>
    <source>
        <strain evidence="1">Expedition CK06-06</strain>
    </source>
</reference>
<comment type="caution">
    <text evidence="1">The sequence shown here is derived from an EMBL/GenBank/DDBJ whole genome shotgun (WGS) entry which is preliminary data.</text>
</comment>
<accession>X1JCR2</accession>
<proteinExistence type="predicted"/>
<dbReference type="EMBL" id="BARU01026847">
    <property type="protein sequence ID" value="GAH67538.1"/>
    <property type="molecule type" value="Genomic_DNA"/>
</dbReference>
<evidence type="ECO:0000313" key="1">
    <source>
        <dbReference type="EMBL" id="GAH67538.1"/>
    </source>
</evidence>
<protein>
    <submittedName>
        <fullName evidence="1">Uncharacterized protein</fullName>
    </submittedName>
</protein>
<gene>
    <name evidence="1" type="ORF">S03H2_43085</name>
</gene>